<dbReference type="PANTHER" id="PTHR15934">
    <property type="entry name" value="RNA 2',3'-CYCLIC PHOSPHODIESTERASE"/>
    <property type="match status" value="1"/>
</dbReference>
<evidence type="ECO:0000259" key="2">
    <source>
        <dbReference type="PROSITE" id="PS50908"/>
    </source>
</evidence>
<proteinExistence type="predicted"/>
<evidence type="ECO:0000313" key="3">
    <source>
        <dbReference type="EMBL" id="CAF0963785.1"/>
    </source>
</evidence>
<dbReference type="InterPro" id="IPR006575">
    <property type="entry name" value="RWD_dom"/>
</dbReference>
<dbReference type="Pfam" id="PF10469">
    <property type="entry name" value="AKAP7_NLS"/>
    <property type="match status" value="1"/>
</dbReference>
<dbReference type="Proteomes" id="UP000663852">
    <property type="component" value="Unassembled WGS sequence"/>
</dbReference>
<comment type="caution">
    <text evidence="3">The sequence shown here is derived from an EMBL/GenBank/DDBJ whole genome shotgun (WGS) entry which is preliminary data.</text>
</comment>
<accession>A0A814DZ27</accession>
<dbReference type="EMBL" id="CAJNOJ010000050">
    <property type="protein sequence ID" value="CAF0963785.1"/>
    <property type="molecule type" value="Genomic_DNA"/>
</dbReference>
<dbReference type="OrthoDB" id="10263155at2759"/>
<dbReference type="SUPFAM" id="SSF55144">
    <property type="entry name" value="LigT-like"/>
    <property type="match status" value="1"/>
</dbReference>
<feature type="region of interest" description="Disordered" evidence="1">
    <location>
        <begin position="142"/>
        <end position="196"/>
    </location>
</feature>
<feature type="compositionally biased region" description="Basic and acidic residues" evidence="1">
    <location>
        <begin position="182"/>
        <end position="196"/>
    </location>
</feature>
<sequence>MIIYCQSSVFEAFNSTINHCMATTTDNKSISAGQEEEINSLRDYFKDNIRILSSIGQFSYILKIRADQYDVSLTLQLDKSYPTKAPEIMITAPRLTPDQILLVQQLLQTYSQTLATKPMILSIYTRLLKWFDENKIQTLTVNTNNSNTNTNNASISPSPRSPTNSKSISSFLPLNNHTRPAQTDEHDAEHAKKSSAKTIDDVLSHLESDTRLDKRFIRIGYFDQHQNLQEKLLHSFDSKTDLPAFTDRQINSKSRIQYLKYANELIWDKESRVDLIFGSTSNQQTISDVIKRHENLSETKTSQNEQVIEIDPTLSTKRYLTLTDSLYKPNYLLSIPITDPSLISHYITYREHLLASNPSLFSSSSSHVFTIDPHYLHLTLLTLRLESPLQIEQCILALKRIQEEVHYHCSYPERICLEFNGIDTFHNKTLFVKCQRNARLENLRTLIIERLCEQKQKQKMNEIFFAGNYQEFVPHIILFKSKRKFLSTYANELNNTIYFGKQLIDALHLSSLSPNENEQQKHHCIFKLDLS</sequence>
<dbReference type="Pfam" id="PF04457">
    <property type="entry name" value="MJ1316"/>
    <property type="match status" value="1"/>
</dbReference>
<gene>
    <name evidence="3" type="ORF">EDS130_LOCUS13012</name>
</gene>
<name>A0A814DZ27_ADIRI</name>
<feature type="compositionally biased region" description="Polar residues" evidence="1">
    <location>
        <begin position="153"/>
        <end position="181"/>
    </location>
</feature>
<dbReference type="SUPFAM" id="SSF54495">
    <property type="entry name" value="UBC-like"/>
    <property type="match status" value="1"/>
</dbReference>
<reference evidence="3" key="1">
    <citation type="submission" date="2021-02" db="EMBL/GenBank/DDBJ databases">
        <authorList>
            <person name="Nowell W R."/>
        </authorList>
    </citation>
    <scope>NUCLEOTIDE SEQUENCE</scope>
</reference>
<dbReference type="GO" id="GO:0005829">
    <property type="term" value="C:cytosol"/>
    <property type="evidence" value="ECO:0007669"/>
    <property type="project" value="TreeGrafter"/>
</dbReference>
<feature type="domain" description="RWD" evidence="2">
    <location>
        <begin position="36"/>
        <end position="134"/>
    </location>
</feature>
<dbReference type="InterPro" id="IPR016135">
    <property type="entry name" value="UBQ-conjugating_enzyme/RWD"/>
</dbReference>
<dbReference type="GO" id="GO:0034237">
    <property type="term" value="F:protein kinase A regulatory subunit binding"/>
    <property type="evidence" value="ECO:0007669"/>
    <property type="project" value="TreeGrafter"/>
</dbReference>
<dbReference type="InterPro" id="IPR040459">
    <property type="entry name" value="MJ1316"/>
</dbReference>
<feature type="compositionally biased region" description="Low complexity" evidence="1">
    <location>
        <begin position="142"/>
        <end position="152"/>
    </location>
</feature>
<protein>
    <recommendedName>
        <fullName evidence="2">RWD domain-containing protein</fullName>
    </recommendedName>
</protein>
<dbReference type="Pfam" id="PF05773">
    <property type="entry name" value="RWD"/>
    <property type="match status" value="1"/>
</dbReference>
<evidence type="ECO:0000313" key="4">
    <source>
        <dbReference type="Proteomes" id="UP000663852"/>
    </source>
</evidence>
<evidence type="ECO:0000256" key="1">
    <source>
        <dbReference type="SAM" id="MobiDB-lite"/>
    </source>
</evidence>
<dbReference type="GO" id="GO:0010738">
    <property type="term" value="P:regulation of protein kinase A signaling"/>
    <property type="evidence" value="ECO:0007669"/>
    <property type="project" value="TreeGrafter"/>
</dbReference>
<dbReference type="Gene3D" id="3.10.110.10">
    <property type="entry name" value="Ubiquitin Conjugating Enzyme"/>
    <property type="match status" value="1"/>
</dbReference>
<dbReference type="AlphaFoldDB" id="A0A814DZ27"/>
<dbReference type="InterPro" id="IPR052641">
    <property type="entry name" value="AKAP7_isoform_gamma"/>
</dbReference>
<dbReference type="InterPro" id="IPR019510">
    <property type="entry name" value="AKAP7-like_phosphoesterase"/>
</dbReference>
<dbReference type="PANTHER" id="PTHR15934:SF2">
    <property type="entry name" value="A-KINASE ANCHOR PROTEIN 7-LIKE PHOSPHOESTERASE DOMAIN-CONTAINING PROTEIN"/>
    <property type="match status" value="1"/>
</dbReference>
<organism evidence="3 4">
    <name type="scientific">Adineta ricciae</name>
    <name type="common">Rotifer</name>
    <dbReference type="NCBI Taxonomy" id="249248"/>
    <lineage>
        <taxon>Eukaryota</taxon>
        <taxon>Metazoa</taxon>
        <taxon>Spiralia</taxon>
        <taxon>Gnathifera</taxon>
        <taxon>Rotifera</taxon>
        <taxon>Eurotatoria</taxon>
        <taxon>Bdelloidea</taxon>
        <taxon>Adinetida</taxon>
        <taxon>Adinetidae</taxon>
        <taxon>Adineta</taxon>
    </lineage>
</organism>
<dbReference type="Gene3D" id="3.90.1140.10">
    <property type="entry name" value="Cyclic phosphodiesterase"/>
    <property type="match status" value="1"/>
</dbReference>
<dbReference type="InterPro" id="IPR009097">
    <property type="entry name" value="Cyclic_Pdiesterase"/>
</dbReference>
<dbReference type="PROSITE" id="PS50908">
    <property type="entry name" value="RWD"/>
    <property type="match status" value="1"/>
</dbReference>